<evidence type="ECO:0000313" key="2">
    <source>
        <dbReference type="EMBL" id="CDU18170.1"/>
    </source>
</evidence>
<gene>
    <name evidence="2" type="ORF">PYYM_0939300</name>
</gene>
<organism evidence="2 3">
    <name type="scientific">Plasmodium yoelii</name>
    <dbReference type="NCBI Taxonomy" id="5861"/>
    <lineage>
        <taxon>Eukaryota</taxon>
        <taxon>Sar</taxon>
        <taxon>Alveolata</taxon>
        <taxon>Apicomplexa</taxon>
        <taxon>Aconoidasida</taxon>
        <taxon>Haemosporida</taxon>
        <taxon>Plasmodiidae</taxon>
        <taxon>Plasmodium</taxon>
        <taxon>Plasmodium (Vinckeia)</taxon>
    </lineage>
</organism>
<dbReference type="AlphaFoldDB" id="A0A077Y9A1"/>
<dbReference type="GO" id="GO:0005737">
    <property type="term" value="C:cytoplasm"/>
    <property type="evidence" value="ECO:0007669"/>
    <property type="project" value="TreeGrafter"/>
</dbReference>
<reference evidence="2 3" key="1">
    <citation type="journal article" date="2014" name="BMC Biol.">
        <title>A comprehensive evaluation of rodent malaria parasite genomes and gene expression.</title>
        <authorList>
            <person name="Otto T.D."/>
            <person name="Bohme U."/>
            <person name="Jackson A.P."/>
            <person name="Hunt M."/>
            <person name="Franke-Fayard B."/>
            <person name="Hoeijmakers W.A."/>
            <person name="Religa A.A."/>
            <person name="Robertson L."/>
            <person name="Sanders M."/>
            <person name="Ogun S.A."/>
            <person name="Cunningham D."/>
            <person name="Erhart A."/>
            <person name="Billker O."/>
            <person name="Khan S.M."/>
            <person name="Stunnenberg H.G."/>
            <person name="Langhorne J."/>
            <person name="Holder A.A."/>
            <person name="Waters A.P."/>
            <person name="Newbold C.I."/>
            <person name="Pain A."/>
            <person name="Berriman M."/>
            <person name="Janse C.J."/>
        </authorList>
    </citation>
    <scope>NUCLEOTIDE SEQUENCE [LARGE SCALE GENOMIC DNA]</scope>
    <source>
        <strain evidence="2 3">YM</strain>
    </source>
</reference>
<dbReference type="GO" id="GO:0030515">
    <property type="term" value="F:snoRNA binding"/>
    <property type="evidence" value="ECO:0007669"/>
    <property type="project" value="TreeGrafter"/>
</dbReference>
<dbReference type="InterPro" id="IPR007955">
    <property type="entry name" value="Bystin"/>
</dbReference>
<dbReference type="Pfam" id="PF05291">
    <property type="entry name" value="Bystin"/>
    <property type="match status" value="1"/>
</dbReference>
<protein>
    <submittedName>
        <fullName evidence="2">U3/U14 snoRNA-associated small subunit rRNA processing protein, putative</fullName>
    </submittedName>
</protein>
<dbReference type="EMBL" id="LK934637">
    <property type="protein sequence ID" value="CDU18170.1"/>
    <property type="molecule type" value="Genomic_DNA"/>
</dbReference>
<sequence>MAKIKVRKKQKHAGTFEENLKNVVVSKNGILKKQKIKNKKLTKKITEKHKKKNTLNKIIKLANITNENDYSDYDDDDLIDFINSQEDKFLEFNDDIEDEVIDDTNLYDDNEINLNQNYMNNNYEEPNDIIEDLNIKINKNGYKGEGNILDNSNNKLTDFDKSPEQKTKIDTMVEKCYKVVGEHLAIYKKGKLHQALTILVKSPKWYELLLLTTPKKWTTQATFEVTKLFSSGLKEKDVCIYYKNILLPIILENIELNKKLDGFLYKALIKSLYKSKAWFKGLLYPVLLKDSTKKQIVIFGSVIQKMSISINIVTCCLNDIFKFQWNSHISYILTIFFNKKYAFSKEFIEKSINYFLTFENYPNPLTISWHKSLLTLIQNYRGLVNDEQIAKLKILLKKKNHHQITSEILKHIYSPAYFINQISNLSMDAGINNV</sequence>
<dbReference type="VEuPathDB" id="PlasmoDB:PYYM_0939300"/>
<dbReference type="VEuPathDB" id="PlasmoDB:Py17XNL_000900411"/>
<evidence type="ECO:0000256" key="1">
    <source>
        <dbReference type="ARBA" id="ARBA00007114"/>
    </source>
</evidence>
<proteinExistence type="inferred from homology"/>
<dbReference type="PANTHER" id="PTHR12821">
    <property type="entry name" value="BYSTIN"/>
    <property type="match status" value="1"/>
</dbReference>
<dbReference type="GO" id="GO:0006364">
    <property type="term" value="P:rRNA processing"/>
    <property type="evidence" value="ECO:0007669"/>
    <property type="project" value="TreeGrafter"/>
</dbReference>
<name>A0A077Y9A1_PLAYE</name>
<dbReference type="GO" id="GO:0005730">
    <property type="term" value="C:nucleolus"/>
    <property type="evidence" value="ECO:0007669"/>
    <property type="project" value="TreeGrafter"/>
</dbReference>
<dbReference type="Proteomes" id="UP000072904">
    <property type="component" value="Chromosome 9"/>
</dbReference>
<accession>A0A077Y9A1</accession>
<dbReference type="VEuPathDB" id="PlasmoDB:PY00699"/>
<comment type="similarity">
    <text evidence="1">Belongs to the bystin family.</text>
</comment>
<dbReference type="GO" id="GO:0030688">
    <property type="term" value="C:preribosome, small subunit precursor"/>
    <property type="evidence" value="ECO:0007669"/>
    <property type="project" value="TreeGrafter"/>
</dbReference>
<dbReference type="PANTHER" id="PTHR12821:SF0">
    <property type="entry name" value="BYSTIN"/>
    <property type="match status" value="1"/>
</dbReference>
<dbReference type="VEuPathDB" id="PlasmoDB:PY17X_0939900"/>
<evidence type="ECO:0000313" key="3">
    <source>
        <dbReference type="Proteomes" id="UP000072904"/>
    </source>
</evidence>
<dbReference type="Gene3D" id="1.25.40.480">
    <property type="match status" value="1"/>
</dbReference>